<keyword evidence="4" id="KW-0472">Membrane</keyword>
<dbReference type="Pfam" id="PF07980">
    <property type="entry name" value="SusD_RagB"/>
    <property type="match status" value="1"/>
</dbReference>
<dbReference type="RefSeq" id="WP_099365079.1">
    <property type="nucleotide sequence ID" value="NZ_JAYLLN010000001.1"/>
</dbReference>
<dbReference type="Pfam" id="PF14322">
    <property type="entry name" value="SusD-like_3"/>
    <property type="match status" value="1"/>
</dbReference>
<evidence type="ECO:0000259" key="6">
    <source>
        <dbReference type="Pfam" id="PF07980"/>
    </source>
</evidence>
<reference evidence="8 9" key="1">
    <citation type="submission" date="2024-01" db="EMBL/GenBank/DDBJ databases">
        <title>Sphingobacterium tenebrionis sp. nov., a novel endophyte isolated from tenebrio molitor intestines.</title>
        <authorList>
            <person name="Zhang C."/>
        </authorList>
    </citation>
    <scope>NUCLEOTIDE SEQUENCE [LARGE SCALE GENOMIC DNA]</scope>
    <source>
        <strain evidence="8 9">PU5-4</strain>
    </source>
</reference>
<dbReference type="Gene3D" id="1.25.40.390">
    <property type="match status" value="1"/>
</dbReference>
<proteinExistence type="inferred from homology"/>
<protein>
    <submittedName>
        <fullName evidence="8">RagB/SusD family nutrient uptake outer membrane protein</fullName>
    </submittedName>
</protein>
<feature type="domain" description="SusD-like N-terminal" evidence="7">
    <location>
        <begin position="117"/>
        <end position="246"/>
    </location>
</feature>
<accession>A0ABU8I134</accession>
<keyword evidence="9" id="KW-1185">Reference proteome</keyword>
<evidence type="ECO:0000256" key="3">
    <source>
        <dbReference type="ARBA" id="ARBA00022729"/>
    </source>
</evidence>
<gene>
    <name evidence="8" type="ORF">VJ786_00500</name>
</gene>
<organism evidence="8 9">
    <name type="scientific">Sphingobacterium tenebrionis</name>
    <dbReference type="NCBI Taxonomy" id="3111775"/>
    <lineage>
        <taxon>Bacteria</taxon>
        <taxon>Pseudomonadati</taxon>
        <taxon>Bacteroidota</taxon>
        <taxon>Sphingobacteriia</taxon>
        <taxon>Sphingobacteriales</taxon>
        <taxon>Sphingobacteriaceae</taxon>
        <taxon>Sphingobacterium</taxon>
    </lineage>
</organism>
<comment type="similarity">
    <text evidence="2">Belongs to the SusD family.</text>
</comment>
<sequence length="677" mass="76545">MKKQLIKRIVQAGLLVTTVFMSSSCKDYLNIDNYFDDEFNIDSAFSNTRNIEAYMWGAASMFPDESNTVRFGFTPGPMATDEGFNGLTGTGTTNVYYGMDFVTGNITPDYYGAGAGANDYNLNQWNRYYKIIRKANSILANLDVPRDLTNADRLRIEGYTRFIRAYAYYNIIVDYGPAILLGDEVVNTNEPIEYYDRPRATYDETMEYTCAEFEKAAALMPKEISILDFGRPSQGAAYALIARLRLIHASPLFNGGPVANSYFGNWTRKTDNVHYVSQQYDEKRWAVAAAAAKRVMEMGKYKLYTVVADANTPELPKNVTSDPNFYSAFPNGAGGIDAFKSYSDIFTGEAVPGINPEVIWGRNTEYLNAYINLGSFPPSLGGWGRFCVTQKVVDAYLMDDGRTKEEASVDGYYSETGFTTSPKRFSGYPLNSGVYNMYNNREMRFYASVGFNEAVWQAGSSTTLNNYTAKYYYQDADGRGGVTATSPNYPITGYVIKKYNHPMDAFQGTGARRIKKAYSIIRYAEILLSYAEALNNITGSHSVQLGDKTYTISRDAEEIQKAFNQVRYRAGLPGLTSSQTGSRAEIQKQIERERMVEFLWENRRYYDVRRWGIMEETEREPIRGMNPDGATKETYYQRVIPGTSSFLTRVVDKKLVWVPIPRTEMRRLPSLDQNPGY</sequence>
<dbReference type="SUPFAM" id="SSF48452">
    <property type="entry name" value="TPR-like"/>
    <property type="match status" value="1"/>
</dbReference>
<evidence type="ECO:0000259" key="7">
    <source>
        <dbReference type="Pfam" id="PF14322"/>
    </source>
</evidence>
<keyword evidence="3" id="KW-0732">Signal</keyword>
<evidence type="ECO:0000256" key="4">
    <source>
        <dbReference type="ARBA" id="ARBA00023136"/>
    </source>
</evidence>
<evidence type="ECO:0000256" key="2">
    <source>
        <dbReference type="ARBA" id="ARBA00006275"/>
    </source>
</evidence>
<evidence type="ECO:0000256" key="5">
    <source>
        <dbReference type="ARBA" id="ARBA00023237"/>
    </source>
</evidence>
<dbReference type="InterPro" id="IPR011990">
    <property type="entry name" value="TPR-like_helical_dom_sf"/>
</dbReference>
<keyword evidence="5" id="KW-0998">Cell outer membrane</keyword>
<evidence type="ECO:0000313" key="9">
    <source>
        <dbReference type="Proteomes" id="UP001363035"/>
    </source>
</evidence>
<evidence type="ECO:0000256" key="1">
    <source>
        <dbReference type="ARBA" id="ARBA00004442"/>
    </source>
</evidence>
<comment type="caution">
    <text evidence="8">The sequence shown here is derived from an EMBL/GenBank/DDBJ whole genome shotgun (WGS) entry which is preliminary data.</text>
</comment>
<dbReference type="InterPro" id="IPR012944">
    <property type="entry name" value="SusD_RagB_dom"/>
</dbReference>
<evidence type="ECO:0000313" key="8">
    <source>
        <dbReference type="EMBL" id="MEI5983368.1"/>
    </source>
</evidence>
<name>A0ABU8I134_9SPHI</name>
<dbReference type="PROSITE" id="PS51257">
    <property type="entry name" value="PROKAR_LIPOPROTEIN"/>
    <property type="match status" value="1"/>
</dbReference>
<comment type="subcellular location">
    <subcellularLocation>
        <location evidence="1">Cell outer membrane</location>
    </subcellularLocation>
</comment>
<dbReference type="Proteomes" id="UP001363035">
    <property type="component" value="Unassembled WGS sequence"/>
</dbReference>
<feature type="domain" description="RagB/SusD" evidence="6">
    <location>
        <begin position="357"/>
        <end position="677"/>
    </location>
</feature>
<dbReference type="EMBL" id="JAYLLN010000001">
    <property type="protein sequence ID" value="MEI5983368.1"/>
    <property type="molecule type" value="Genomic_DNA"/>
</dbReference>
<dbReference type="InterPro" id="IPR033985">
    <property type="entry name" value="SusD-like_N"/>
</dbReference>